<reference evidence="2" key="1">
    <citation type="submission" date="2021-02" db="EMBL/GenBank/DDBJ databases">
        <authorList>
            <person name="Dougan E. K."/>
            <person name="Rhodes N."/>
            <person name="Thang M."/>
            <person name="Chan C."/>
        </authorList>
    </citation>
    <scope>NUCLEOTIDE SEQUENCE</scope>
</reference>
<organism evidence="2 3">
    <name type="scientific">Symbiodinium necroappetens</name>
    <dbReference type="NCBI Taxonomy" id="1628268"/>
    <lineage>
        <taxon>Eukaryota</taxon>
        <taxon>Sar</taxon>
        <taxon>Alveolata</taxon>
        <taxon>Dinophyceae</taxon>
        <taxon>Suessiales</taxon>
        <taxon>Symbiodiniaceae</taxon>
        <taxon>Symbiodinium</taxon>
    </lineage>
</organism>
<evidence type="ECO:0000313" key="2">
    <source>
        <dbReference type="EMBL" id="CAE7278893.1"/>
    </source>
</evidence>
<dbReference type="GO" id="GO:0015969">
    <property type="term" value="P:guanosine tetraphosphate metabolic process"/>
    <property type="evidence" value="ECO:0007669"/>
    <property type="project" value="InterPro"/>
</dbReference>
<dbReference type="Gene3D" id="3.30.460.10">
    <property type="entry name" value="Beta Polymerase, domain 2"/>
    <property type="match status" value="1"/>
</dbReference>
<dbReference type="Proteomes" id="UP000601435">
    <property type="component" value="Unassembled WGS sequence"/>
</dbReference>
<dbReference type="AlphaFoldDB" id="A0A812NAQ8"/>
<dbReference type="Pfam" id="PF04607">
    <property type="entry name" value="RelA_SpoT"/>
    <property type="match status" value="1"/>
</dbReference>
<feature type="domain" description="RelA/SpoT" evidence="1">
    <location>
        <begin position="60"/>
        <end position="135"/>
    </location>
</feature>
<dbReference type="PANTHER" id="PTHR21262">
    <property type="entry name" value="GUANOSINE-3',5'-BIS DIPHOSPHATE 3'-PYROPHOSPHOHYDROLASE"/>
    <property type="match status" value="1"/>
</dbReference>
<dbReference type="InterPro" id="IPR007685">
    <property type="entry name" value="RelA_SpoT"/>
</dbReference>
<dbReference type="EMBL" id="CAJNJA010011753">
    <property type="protein sequence ID" value="CAE7278893.1"/>
    <property type="molecule type" value="Genomic_DNA"/>
</dbReference>
<dbReference type="InterPro" id="IPR043519">
    <property type="entry name" value="NT_sf"/>
</dbReference>
<comment type="caution">
    <text evidence="2">The sequence shown here is derived from an EMBL/GenBank/DDBJ whole genome shotgun (WGS) entry which is preliminary data.</text>
</comment>
<protein>
    <submittedName>
        <fullName evidence="2">RSH3 protein</fullName>
    </submittedName>
</protein>
<dbReference type="PANTHER" id="PTHR21262:SF31">
    <property type="entry name" value="GTP PYROPHOSPHOKINASE"/>
    <property type="match status" value="1"/>
</dbReference>
<gene>
    <name evidence="2" type="primary">RSH3</name>
    <name evidence="2" type="ORF">SNEC2469_LOCUS6786</name>
</gene>
<feature type="non-terminal residue" evidence="2">
    <location>
        <position position="1"/>
    </location>
</feature>
<evidence type="ECO:0000313" key="3">
    <source>
        <dbReference type="Proteomes" id="UP000601435"/>
    </source>
</evidence>
<sequence>IKDELEDAAFAITHPEERAELRALLGERQGEMLVNTATRELQEALEASQFRELSSLRVSGRAKSAYSTWKKMNKKNLRFHEIWDRMAIRVILDAPSAERARQLCFEVRDVVAGLWKLVEGRSKDYVSNPKAPGPGLDFWLHFV</sequence>
<proteinExistence type="predicted"/>
<dbReference type="SMART" id="SM00954">
    <property type="entry name" value="RelA_SpoT"/>
    <property type="match status" value="1"/>
</dbReference>
<dbReference type="SUPFAM" id="SSF81301">
    <property type="entry name" value="Nucleotidyltransferase"/>
    <property type="match status" value="1"/>
</dbReference>
<dbReference type="OrthoDB" id="430679at2759"/>
<keyword evidence="3" id="KW-1185">Reference proteome</keyword>
<dbReference type="CDD" id="cd05399">
    <property type="entry name" value="NT_Rel-Spo_like"/>
    <property type="match status" value="1"/>
</dbReference>
<name>A0A812NAQ8_9DINO</name>
<evidence type="ECO:0000259" key="1">
    <source>
        <dbReference type="SMART" id="SM00954"/>
    </source>
</evidence>
<accession>A0A812NAQ8</accession>